<dbReference type="Proteomes" id="UP000617734">
    <property type="component" value="Unassembled WGS sequence"/>
</dbReference>
<comment type="caution">
    <text evidence="1">The sequence shown here is derived from an EMBL/GenBank/DDBJ whole genome shotgun (WGS) entry which is preliminary data.</text>
</comment>
<evidence type="ECO:0008006" key="3">
    <source>
        <dbReference type="Google" id="ProtNLM"/>
    </source>
</evidence>
<organism evidence="1 2">
    <name type="scientific">Kitasatospora indigofera</name>
    <dbReference type="NCBI Taxonomy" id="67307"/>
    <lineage>
        <taxon>Bacteria</taxon>
        <taxon>Bacillati</taxon>
        <taxon>Actinomycetota</taxon>
        <taxon>Actinomycetes</taxon>
        <taxon>Kitasatosporales</taxon>
        <taxon>Streptomycetaceae</taxon>
        <taxon>Kitasatospora</taxon>
    </lineage>
</organism>
<dbReference type="RefSeq" id="WP_190214595.1">
    <property type="nucleotide sequence ID" value="NZ_BNBO01000056.1"/>
</dbReference>
<proteinExistence type="predicted"/>
<dbReference type="SUPFAM" id="SSF55961">
    <property type="entry name" value="Bet v1-like"/>
    <property type="match status" value="1"/>
</dbReference>
<dbReference type="EMBL" id="BNBO01000056">
    <property type="protein sequence ID" value="GHH82022.1"/>
    <property type="molecule type" value="Genomic_DNA"/>
</dbReference>
<evidence type="ECO:0000313" key="1">
    <source>
        <dbReference type="EMBL" id="GHH82022.1"/>
    </source>
</evidence>
<gene>
    <name evidence="1" type="ORF">GCM10018781_66080</name>
</gene>
<reference evidence="1" key="2">
    <citation type="submission" date="2020-09" db="EMBL/GenBank/DDBJ databases">
        <authorList>
            <person name="Sun Q."/>
            <person name="Ohkuma M."/>
        </authorList>
    </citation>
    <scope>NUCLEOTIDE SEQUENCE</scope>
    <source>
        <strain evidence="1">JCM 4646</strain>
    </source>
</reference>
<dbReference type="Gene3D" id="3.30.530.20">
    <property type="match status" value="1"/>
</dbReference>
<dbReference type="CDD" id="cd07812">
    <property type="entry name" value="SRPBCC"/>
    <property type="match status" value="1"/>
</dbReference>
<accession>A0A919GCA3</accession>
<sequence>MARRQQFIECPPEQVWAVLADGHSYAEWVVATRDIDHVDPGWPAVGAELRYAVGLGPLTLRDSCTVRICEPPTRLELEAEASPFGAARIAFTLIPWGDNTLVLLDEHPLTGAGARFQGPPSELVLNLRNRRLLRNLARVAVGQYRQRAVQPPQLHRP</sequence>
<dbReference type="Pfam" id="PF10604">
    <property type="entry name" value="Polyketide_cyc2"/>
    <property type="match status" value="1"/>
</dbReference>
<dbReference type="GeneID" id="95356891"/>
<evidence type="ECO:0000313" key="2">
    <source>
        <dbReference type="Proteomes" id="UP000617734"/>
    </source>
</evidence>
<keyword evidence="2" id="KW-1185">Reference proteome</keyword>
<protein>
    <recommendedName>
        <fullName evidence="3">Polyketide cyclase</fullName>
    </recommendedName>
</protein>
<dbReference type="AlphaFoldDB" id="A0A919GCA3"/>
<name>A0A919GCA3_9ACTN</name>
<dbReference type="InterPro" id="IPR023393">
    <property type="entry name" value="START-like_dom_sf"/>
</dbReference>
<dbReference type="InterPro" id="IPR019587">
    <property type="entry name" value="Polyketide_cyclase/dehydratase"/>
</dbReference>
<reference evidence="1" key="1">
    <citation type="journal article" date="2014" name="Int. J. Syst. Evol. Microbiol.">
        <title>Complete genome sequence of Corynebacterium casei LMG S-19264T (=DSM 44701T), isolated from a smear-ripened cheese.</title>
        <authorList>
            <consortium name="US DOE Joint Genome Institute (JGI-PGF)"/>
            <person name="Walter F."/>
            <person name="Albersmeier A."/>
            <person name="Kalinowski J."/>
            <person name="Ruckert C."/>
        </authorList>
    </citation>
    <scope>NUCLEOTIDE SEQUENCE</scope>
    <source>
        <strain evidence="1">JCM 4646</strain>
    </source>
</reference>